<comment type="cofactor">
    <cofactor evidence="1">
        <name>Fe(2+)</name>
        <dbReference type="ChEBI" id="CHEBI:29033"/>
    </cofactor>
</comment>
<dbReference type="AlphaFoldDB" id="A0A1Y6IW26"/>
<dbReference type="RefSeq" id="WP_200807753.1">
    <property type="nucleotide sequence ID" value="NZ_AP024884.1"/>
</dbReference>
<dbReference type="EMBL" id="FXXI01000006">
    <property type="protein sequence ID" value="SMS01828.1"/>
    <property type="molecule type" value="Genomic_DNA"/>
</dbReference>
<feature type="binding site" evidence="7">
    <location>
        <position position="118"/>
    </location>
    <ligand>
        <name>Fe cation</name>
        <dbReference type="ChEBI" id="CHEBI:24875"/>
    </ligand>
</feature>
<evidence type="ECO:0000256" key="6">
    <source>
        <dbReference type="ARBA" id="ARBA00023194"/>
    </source>
</evidence>
<evidence type="ECO:0000256" key="3">
    <source>
        <dbReference type="ARBA" id="ARBA00022723"/>
    </source>
</evidence>
<sequence>MKDFSDLMKLSLENVDLCPKTIAEILMFKCFGNRDGFLLIEDLDIGQIPLTPTDRSRLSKEDNQSEKLLLQCAALLGEAIGYVQESNGELINNFFPHQTAADHLTSDSFDSELDLHTENAFHAISPDYLLLLCLRQDPDQEAETYISSINNIFPHITEDEKTFFLQEKYNFLSDYCQSQKNCKIDINKRETVLYGDHKNPYFRFDPQFMIALNAESHLQMNKLRDIAWQVAKPVKLKAGSLLIIDNKKTAHARSKFKAYFDGSDRWIQRAFTISNKKYINEKLNISTNIYELIAEI</sequence>
<dbReference type="Pfam" id="PF02668">
    <property type="entry name" value="TauD"/>
    <property type="match status" value="1"/>
</dbReference>
<dbReference type="EMBL" id="JAWRCO010000002">
    <property type="protein sequence ID" value="MDW6005060.1"/>
    <property type="molecule type" value="Genomic_DNA"/>
</dbReference>
<reference evidence="9 12" key="2">
    <citation type="submission" date="2023-11" db="EMBL/GenBank/DDBJ databases">
        <title>Plant-associative lifestyle of Vibrio porteresiae and its evolutionary dynamics.</title>
        <authorList>
            <person name="Rameshkumar N."/>
            <person name="Kirti K."/>
        </authorList>
    </citation>
    <scope>NUCLEOTIDE SEQUENCE [LARGE SCALE GENOMIC DNA]</scope>
    <source>
        <strain evidence="9 12">MSSRF38</strain>
    </source>
</reference>
<dbReference type="InterPro" id="IPR014503">
    <property type="entry name" value="Clavaminate_syn-like"/>
</dbReference>
<dbReference type="GO" id="GO:0017000">
    <property type="term" value="P:antibiotic biosynthetic process"/>
    <property type="evidence" value="ECO:0007669"/>
    <property type="project" value="UniProtKB-KW"/>
</dbReference>
<dbReference type="GO" id="GO:0033758">
    <property type="term" value="F:clavaminate synthase activity"/>
    <property type="evidence" value="ECO:0007669"/>
    <property type="project" value="UniProtKB-EC"/>
</dbReference>
<dbReference type="Proteomes" id="UP001283366">
    <property type="component" value="Unassembled WGS sequence"/>
</dbReference>
<evidence type="ECO:0000313" key="10">
    <source>
        <dbReference type="EMBL" id="SMS01828.1"/>
    </source>
</evidence>
<gene>
    <name evidence="10" type="primary">cs1</name>
    <name evidence="9" type="ORF">SBX37_19545</name>
    <name evidence="10" type="ORF">VIM7927_03136</name>
</gene>
<evidence type="ECO:0000313" key="12">
    <source>
        <dbReference type="Proteomes" id="UP001283366"/>
    </source>
</evidence>
<protein>
    <submittedName>
        <fullName evidence="10">Clavaminate synthase 1</fullName>
        <ecNumber evidence="10">1.14.11.21</ecNumber>
    </submittedName>
    <submittedName>
        <fullName evidence="9">TauD/TfdA family dioxygenase</fullName>
    </submittedName>
</protein>
<keyword evidence="4 10" id="KW-0560">Oxidoreductase</keyword>
<evidence type="ECO:0000256" key="7">
    <source>
        <dbReference type="PIRSR" id="PIRSR019543-2"/>
    </source>
</evidence>
<proteinExistence type="inferred from homology"/>
<comment type="similarity">
    <text evidence="2">Belongs to the clavaminate synthase family.</text>
</comment>
<organism evidence="10 11">
    <name type="scientific">Vibrio mangrovi</name>
    <dbReference type="NCBI Taxonomy" id="474394"/>
    <lineage>
        <taxon>Bacteria</taxon>
        <taxon>Pseudomonadati</taxon>
        <taxon>Pseudomonadota</taxon>
        <taxon>Gammaproteobacteria</taxon>
        <taxon>Vibrionales</taxon>
        <taxon>Vibrionaceae</taxon>
        <taxon>Vibrio</taxon>
    </lineage>
</organism>
<dbReference type="Gene3D" id="3.60.130.10">
    <property type="entry name" value="Clavaminate synthase-like"/>
    <property type="match status" value="1"/>
</dbReference>
<dbReference type="PIRSF" id="PIRSF019543">
    <property type="entry name" value="Clavaminate_syn"/>
    <property type="match status" value="1"/>
</dbReference>
<evidence type="ECO:0000256" key="4">
    <source>
        <dbReference type="ARBA" id="ARBA00023002"/>
    </source>
</evidence>
<dbReference type="SUPFAM" id="SSF51197">
    <property type="entry name" value="Clavaminate synthase-like"/>
    <property type="match status" value="1"/>
</dbReference>
<reference evidence="10 11" key="1">
    <citation type="submission" date="2017-05" db="EMBL/GenBank/DDBJ databases">
        <authorList>
            <person name="Song R."/>
            <person name="Chenine A.L."/>
            <person name="Ruprecht R.M."/>
        </authorList>
    </citation>
    <scope>NUCLEOTIDE SEQUENCE [LARGE SCALE GENOMIC DNA]</scope>
    <source>
        <strain evidence="10 11">CECT 7927</strain>
    </source>
</reference>
<keyword evidence="3 7" id="KW-0479">Metal-binding</keyword>
<dbReference type="InterPro" id="IPR050411">
    <property type="entry name" value="AlphaKG_dependent_hydroxylases"/>
</dbReference>
<dbReference type="InterPro" id="IPR003819">
    <property type="entry name" value="TauD/TfdA-like"/>
</dbReference>
<dbReference type="PANTHER" id="PTHR10696:SF56">
    <property type="entry name" value="TAUD_TFDA-LIKE DOMAIN-CONTAINING PROTEIN"/>
    <property type="match status" value="1"/>
</dbReference>
<keyword evidence="9" id="KW-0223">Dioxygenase</keyword>
<dbReference type="PANTHER" id="PTHR10696">
    <property type="entry name" value="GAMMA-BUTYROBETAINE HYDROXYLASE-RELATED"/>
    <property type="match status" value="1"/>
</dbReference>
<keyword evidence="5 7" id="KW-0408">Iron</keyword>
<evidence type="ECO:0000259" key="8">
    <source>
        <dbReference type="Pfam" id="PF02668"/>
    </source>
</evidence>
<dbReference type="InterPro" id="IPR042098">
    <property type="entry name" value="TauD-like_sf"/>
</dbReference>
<evidence type="ECO:0000256" key="2">
    <source>
        <dbReference type="ARBA" id="ARBA00008425"/>
    </source>
</evidence>
<dbReference type="GO" id="GO:0005506">
    <property type="term" value="F:iron ion binding"/>
    <property type="evidence" value="ECO:0007669"/>
    <property type="project" value="InterPro"/>
</dbReference>
<name>A0A1Y6IW26_9VIBR</name>
<evidence type="ECO:0000313" key="11">
    <source>
        <dbReference type="Proteomes" id="UP000196125"/>
    </source>
</evidence>
<dbReference type="EC" id="1.14.11.21" evidence="10"/>
<accession>A0A1Y6IW26</accession>
<evidence type="ECO:0000256" key="1">
    <source>
        <dbReference type="ARBA" id="ARBA00001954"/>
    </source>
</evidence>
<evidence type="ECO:0000256" key="5">
    <source>
        <dbReference type="ARBA" id="ARBA00023004"/>
    </source>
</evidence>
<feature type="binding site" evidence="7">
    <location>
        <position position="116"/>
    </location>
    <ligand>
        <name>Fe cation</name>
        <dbReference type="ChEBI" id="CHEBI:24875"/>
    </ligand>
</feature>
<dbReference type="Proteomes" id="UP000196125">
    <property type="component" value="Unassembled WGS sequence"/>
</dbReference>
<evidence type="ECO:0000313" key="9">
    <source>
        <dbReference type="EMBL" id="MDW6005060.1"/>
    </source>
</evidence>
<keyword evidence="6" id="KW-0045">Antibiotic biosynthesis</keyword>
<feature type="domain" description="TauD/TfdA-like" evidence="8">
    <location>
        <begin position="74"/>
        <end position="270"/>
    </location>
</feature>
<keyword evidence="12" id="KW-1185">Reference proteome</keyword>